<evidence type="ECO:0000313" key="1">
    <source>
        <dbReference type="EMBL" id="TDL22806.1"/>
    </source>
</evidence>
<evidence type="ECO:0000313" key="2">
    <source>
        <dbReference type="Proteomes" id="UP000294933"/>
    </source>
</evidence>
<proteinExistence type="predicted"/>
<dbReference type="AlphaFoldDB" id="A0A4Y7Q664"/>
<protein>
    <submittedName>
        <fullName evidence="1">Uncharacterized protein</fullName>
    </submittedName>
</protein>
<gene>
    <name evidence="1" type="ORF">BD410DRAFT_198647</name>
</gene>
<sequence length="156" mass="17525">MHIYSSHLPSTTAFTSSSRSSIYSLVLHHQRSPDVSEYALHLQRPFTPCRFIHSCLIAIMDILASFKFTFSLLALDVSIISSVTLLASPLGHRTPSSPPRHCTLSIVRPHELHMHTPPDRQSTLLGFRFVSTLLSCIFLADLRLSFLSRFCLLGFT</sequence>
<name>A0A4Y7Q664_9AGAM</name>
<dbReference type="VEuPathDB" id="FungiDB:BD410DRAFT_198647"/>
<dbReference type="EMBL" id="ML170173">
    <property type="protein sequence ID" value="TDL22806.1"/>
    <property type="molecule type" value="Genomic_DNA"/>
</dbReference>
<reference evidence="1 2" key="1">
    <citation type="submission" date="2018-06" db="EMBL/GenBank/DDBJ databases">
        <title>A transcriptomic atlas of mushroom development highlights an independent origin of complex multicellularity.</title>
        <authorList>
            <consortium name="DOE Joint Genome Institute"/>
            <person name="Krizsan K."/>
            <person name="Almasi E."/>
            <person name="Merenyi Z."/>
            <person name="Sahu N."/>
            <person name="Viragh M."/>
            <person name="Koszo T."/>
            <person name="Mondo S."/>
            <person name="Kiss B."/>
            <person name="Balint B."/>
            <person name="Kues U."/>
            <person name="Barry K."/>
            <person name="Hegedus J.C."/>
            <person name="Henrissat B."/>
            <person name="Johnson J."/>
            <person name="Lipzen A."/>
            <person name="Ohm R."/>
            <person name="Nagy I."/>
            <person name="Pangilinan J."/>
            <person name="Yan J."/>
            <person name="Xiong Y."/>
            <person name="Grigoriev I.V."/>
            <person name="Hibbett D.S."/>
            <person name="Nagy L.G."/>
        </authorList>
    </citation>
    <scope>NUCLEOTIDE SEQUENCE [LARGE SCALE GENOMIC DNA]</scope>
    <source>
        <strain evidence="1 2">SZMC22713</strain>
    </source>
</reference>
<keyword evidence="2" id="KW-1185">Reference proteome</keyword>
<organism evidence="1 2">
    <name type="scientific">Rickenella mellea</name>
    <dbReference type="NCBI Taxonomy" id="50990"/>
    <lineage>
        <taxon>Eukaryota</taxon>
        <taxon>Fungi</taxon>
        <taxon>Dikarya</taxon>
        <taxon>Basidiomycota</taxon>
        <taxon>Agaricomycotina</taxon>
        <taxon>Agaricomycetes</taxon>
        <taxon>Hymenochaetales</taxon>
        <taxon>Rickenellaceae</taxon>
        <taxon>Rickenella</taxon>
    </lineage>
</organism>
<dbReference type="Proteomes" id="UP000294933">
    <property type="component" value="Unassembled WGS sequence"/>
</dbReference>
<accession>A0A4Y7Q664</accession>